<evidence type="ECO:0000256" key="5">
    <source>
        <dbReference type="ARBA" id="ARBA00023136"/>
    </source>
</evidence>
<proteinExistence type="predicted"/>
<dbReference type="GO" id="GO:0005886">
    <property type="term" value="C:plasma membrane"/>
    <property type="evidence" value="ECO:0007669"/>
    <property type="project" value="UniProtKB-SubCell"/>
</dbReference>
<evidence type="ECO:0000256" key="2">
    <source>
        <dbReference type="ARBA" id="ARBA00022475"/>
    </source>
</evidence>
<dbReference type="GO" id="GO:0022857">
    <property type="term" value="F:transmembrane transporter activity"/>
    <property type="evidence" value="ECO:0007669"/>
    <property type="project" value="InterPro"/>
</dbReference>
<evidence type="ECO:0000256" key="3">
    <source>
        <dbReference type="ARBA" id="ARBA00022692"/>
    </source>
</evidence>
<feature type="transmembrane region" description="Helical" evidence="6">
    <location>
        <begin position="136"/>
        <end position="154"/>
    </location>
</feature>
<dbReference type="InterPro" id="IPR001851">
    <property type="entry name" value="ABC_transp_permease"/>
</dbReference>
<feature type="transmembrane region" description="Helical" evidence="6">
    <location>
        <begin position="65"/>
        <end position="94"/>
    </location>
</feature>
<sequence length="331" mass="34761">MSGQEKQKREAATIPVIGSICRYCRENIGIIVGCLLLGILLTFASENFMKVSNWTNVLRQISTNFYLSVGIMLAIILGGIDLSVGSVLAVSGVISASLITDNGMPVGAAILLGCLAGTAIGLLNGLIIAFTDMPPFVVTIATMNIGRGIAYLYANGNPIRVSNDTFESIGLGYLGPIPLPVIYMAVILIFMYFLMNKSKMGSHIYAVGGNRQAAVFSGINVRKVIIFVYTLSGLAASWAGIVLASRMASGQPATGVGYEADAVAAAVLGGTSMTGGAGKVGGMVLGALLIGMLNNGLNLLGVNSFWQYVVKGTVILVAVYIDIFRKRKERF</sequence>
<reference evidence="7 8" key="1">
    <citation type="submission" date="2015-09" db="EMBL/GenBank/DDBJ databases">
        <authorList>
            <consortium name="Pathogen Informatics"/>
        </authorList>
    </citation>
    <scope>NUCLEOTIDE SEQUENCE [LARGE SCALE GENOMIC DNA]</scope>
    <source>
        <strain evidence="7 8">2789STDY5834865</strain>
    </source>
</reference>
<dbReference type="RefSeq" id="WP_081031248.1">
    <property type="nucleotide sequence ID" value="NZ_CATYWZ010000181.1"/>
</dbReference>
<evidence type="ECO:0000256" key="6">
    <source>
        <dbReference type="SAM" id="Phobius"/>
    </source>
</evidence>
<evidence type="ECO:0000313" key="8">
    <source>
        <dbReference type="Proteomes" id="UP000095512"/>
    </source>
</evidence>
<feature type="transmembrane region" description="Helical" evidence="6">
    <location>
        <begin position="305"/>
        <end position="324"/>
    </location>
</feature>
<evidence type="ECO:0000256" key="4">
    <source>
        <dbReference type="ARBA" id="ARBA00022989"/>
    </source>
</evidence>
<accession>A0A174S3E5</accession>
<dbReference type="EMBL" id="CZAB01000062">
    <property type="protein sequence ID" value="CUP92363.1"/>
    <property type="molecule type" value="Genomic_DNA"/>
</dbReference>
<feature type="transmembrane region" description="Helical" evidence="6">
    <location>
        <begin position="224"/>
        <end position="244"/>
    </location>
</feature>
<keyword evidence="3 6" id="KW-0812">Transmembrane</keyword>
<keyword evidence="4 6" id="KW-1133">Transmembrane helix</keyword>
<dbReference type="PANTHER" id="PTHR32196">
    <property type="entry name" value="ABC TRANSPORTER PERMEASE PROTEIN YPHD-RELATED-RELATED"/>
    <property type="match status" value="1"/>
</dbReference>
<feature type="transmembrane region" description="Helical" evidence="6">
    <location>
        <begin position="28"/>
        <end position="45"/>
    </location>
</feature>
<evidence type="ECO:0000313" key="7">
    <source>
        <dbReference type="EMBL" id="CUP92363.1"/>
    </source>
</evidence>
<evidence type="ECO:0000256" key="1">
    <source>
        <dbReference type="ARBA" id="ARBA00004651"/>
    </source>
</evidence>
<feature type="transmembrane region" description="Helical" evidence="6">
    <location>
        <begin position="265"/>
        <end position="293"/>
    </location>
</feature>
<dbReference type="PANTHER" id="PTHR32196:SF72">
    <property type="entry name" value="RIBOSE IMPORT PERMEASE PROTEIN RBSC"/>
    <property type="match status" value="1"/>
</dbReference>
<dbReference type="CDD" id="cd06579">
    <property type="entry name" value="TM_PBP1_transp_AraH_like"/>
    <property type="match status" value="1"/>
</dbReference>
<keyword evidence="5 6" id="KW-0472">Membrane</keyword>
<feature type="transmembrane region" description="Helical" evidence="6">
    <location>
        <begin position="174"/>
        <end position="195"/>
    </location>
</feature>
<organism evidence="7 8">
    <name type="scientific">Enterocloster clostridioformis</name>
    <dbReference type="NCBI Taxonomy" id="1531"/>
    <lineage>
        <taxon>Bacteria</taxon>
        <taxon>Bacillati</taxon>
        <taxon>Bacillota</taxon>
        <taxon>Clostridia</taxon>
        <taxon>Lachnospirales</taxon>
        <taxon>Lachnospiraceae</taxon>
        <taxon>Enterocloster</taxon>
    </lineage>
</organism>
<keyword evidence="2" id="KW-1003">Cell membrane</keyword>
<protein>
    <submittedName>
        <fullName evidence="7">Inner-membrane translocator</fullName>
    </submittedName>
</protein>
<name>A0A174S3E5_9FIRM</name>
<comment type="subcellular location">
    <subcellularLocation>
        <location evidence="1">Cell membrane</location>
        <topology evidence="1">Multi-pass membrane protein</topology>
    </subcellularLocation>
</comment>
<gene>
    <name evidence="7" type="primary">rbsC_18</name>
    <name evidence="7" type="ORF">ERS852480_04408</name>
</gene>
<dbReference type="AlphaFoldDB" id="A0A174S3E5"/>
<dbReference type="Proteomes" id="UP000095512">
    <property type="component" value="Unassembled WGS sequence"/>
</dbReference>
<dbReference type="Pfam" id="PF02653">
    <property type="entry name" value="BPD_transp_2"/>
    <property type="match status" value="1"/>
</dbReference>
<feature type="transmembrane region" description="Helical" evidence="6">
    <location>
        <begin position="106"/>
        <end position="130"/>
    </location>
</feature>